<keyword evidence="5" id="KW-1185">Reference proteome</keyword>
<proteinExistence type="predicted"/>
<dbReference type="PROSITE" id="PS51186">
    <property type="entry name" value="GNAT"/>
    <property type="match status" value="1"/>
</dbReference>
<dbReference type="Proteomes" id="UP001207626">
    <property type="component" value="Unassembled WGS sequence"/>
</dbReference>
<protein>
    <submittedName>
        <fullName evidence="4">GNAT family N-acetyltransferase</fullName>
    </submittedName>
</protein>
<name>A0ABT4DVQ0_9BACL</name>
<dbReference type="PANTHER" id="PTHR43072:SF23">
    <property type="entry name" value="UPF0039 PROTEIN C11D3.02C"/>
    <property type="match status" value="1"/>
</dbReference>
<dbReference type="EMBL" id="JAMDLW010000023">
    <property type="protein sequence ID" value="MCY9521432.1"/>
    <property type="molecule type" value="Genomic_DNA"/>
</dbReference>
<dbReference type="Gene3D" id="3.40.630.30">
    <property type="match status" value="1"/>
</dbReference>
<dbReference type="Pfam" id="PF00583">
    <property type="entry name" value="Acetyltransf_1"/>
    <property type="match status" value="1"/>
</dbReference>
<dbReference type="RefSeq" id="WP_268601463.1">
    <property type="nucleotide sequence ID" value="NZ_JAMDLV010000006.1"/>
</dbReference>
<comment type="caution">
    <text evidence="4">The sequence shown here is derived from an EMBL/GenBank/DDBJ whole genome shotgun (WGS) entry which is preliminary data.</text>
</comment>
<gene>
    <name evidence="4" type="ORF">M5X09_17450</name>
</gene>
<keyword evidence="2" id="KW-0012">Acyltransferase</keyword>
<evidence type="ECO:0000256" key="1">
    <source>
        <dbReference type="ARBA" id="ARBA00022679"/>
    </source>
</evidence>
<keyword evidence="1" id="KW-0808">Transferase</keyword>
<evidence type="ECO:0000313" key="5">
    <source>
        <dbReference type="Proteomes" id="UP001207626"/>
    </source>
</evidence>
<dbReference type="PANTHER" id="PTHR43072">
    <property type="entry name" value="N-ACETYLTRANSFERASE"/>
    <property type="match status" value="1"/>
</dbReference>
<dbReference type="CDD" id="cd04301">
    <property type="entry name" value="NAT_SF"/>
    <property type="match status" value="1"/>
</dbReference>
<evidence type="ECO:0000259" key="3">
    <source>
        <dbReference type="PROSITE" id="PS51186"/>
    </source>
</evidence>
<accession>A0ABT4DVQ0</accession>
<evidence type="ECO:0000313" key="4">
    <source>
        <dbReference type="EMBL" id="MCY9521432.1"/>
    </source>
</evidence>
<dbReference type="InterPro" id="IPR016181">
    <property type="entry name" value="Acyl_CoA_acyltransferase"/>
</dbReference>
<dbReference type="SUPFAM" id="SSF55729">
    <property type="entry name" value="Acyl-CoA N-acyltransferases (Nat)"/>
    <property type="match status" value="1"/>
</dbReference>
<sequence>MKQVVITMKRLNECTFDQGLQLWNEGFAGYFSDMTRNLEQHLAHISMNGIQPHLSVVAYADDQPAGFVLIAVRTVRGKTLAWNGGTGVAPAYRGHGIATAMMQEAVRLLREQGVHTAYLEVFAENDKAIRAYRHVGFQIVDRLIGMRHNGSLDTGAFGNDLSNPYRLQWGRPVEAADLPFYKEAAAWSSQWHNIREGHSLIVYDSEGNAAAYALFKQTADEYGKLNSMVLYQCEAASGRTDKDALYRAMLEEVFGPNYAECDRLVYNVSFEPEMIGLLQEAGFTTIYEQNLMQL</sequence>
<dbReference type="InterPro" id="IPR000182">
    <property type="entry name" value="GNAT_dom"/>
</dbReference>
<feature type="domain" description="N-acetyltransferase" evidence="3">
    <location>
        <begin position="6"/>
        <end position="164"/>
    </location>
</feature>
<reference evidence="4 5" key="1">
    <citation type="submission" date="2022-05" db="EMBL/GenBank/DDBJ databases">
        <title>Genome Sequencing of Bee-Associated Microbes.</title>
        <authorList>
            <person name="Dunlap C."/>
        </authorList>
    </citation>
    <scope>NUCLEOTIDE SEQUENCE [LARGE SCALE GENOMIC DNA]</scope>
    <source>
        <strain evidence="4 5">NRRL NRS-1438</strain>
    </source>
</reference>
<evidence type="ECO:0000256" key="2">
    <source>
        <dbReference type="ARBA" id="ARBA00023315"/>
    </source>
</evidence>
<organism evidence="4 5">
    <name type="scientific">Paenibacillus apiarius</name>
    <dbReference type="NCBI Taxonomy" id="46240"/>
    <lineage>
        <taxon>Bacteria</taxon>
        <taxon>Bacillati</taxon>
        <taxon>Bacillota</taxon>
        <taxon>Bacilli</taxon>
        <taxon>Bacillales</taxon>
        <taxon>Paenibacillaceae</taxon>
        <taxon>Paenibacillus</taxon>
    </lineage>
</organism>